<evidence type="ECO:0000313" key="7">
    <source>
        <dbReference type="EMBL" id="APE45709.1"/>
    </source>
</evidence>
<reference evidence="7 8" key="1">
    <citation type="submission" date="2016-11" db="EMBL/GenBank/DDBJ databases">
        <title>Complete genome sequence of Sulfitobacter sp. AM1-D1, a toxic bacteria associated with marine dinoflagellate Alexandrium minutum in East China Sea.</title>
        <authorList>
            <person name="Yang Q."/>
            <person name="Zhang X."/>
            <person name="Tian X."/>
        </authorList>
    </citation>
    <scope>NUCLEOTIDE SEQUENCE [LARGE SCALE GENOMIC DNA]</scope>
    <source>
        <strain evidence="7 8">AM1-D1</strain>
        <plasmid evidence="7 8">unnamed1</plasmid>
    </source>
</reference>
<dbReference type="RefSeq" id="WP_071974049.1">
    <property type="nucleotide sequence ID" value="NZ_CP018077.1"/>
</dbReference>
<dbReference type="EMBL" id="CP018077">
    <property type="protein sequence ID" value="APE45709.1"/>
    <property type="molecule type" value="Genomic_DNA"/>
</dbReference>
<gene>
    <name evidence="7" type="ORF">BOO69_19340</name>
</gene>
<keyword evidence="2 4" id="KW-0479">Metal-binding</keyword>
<dbReference type="InterPro" id="IPR036909">
    <property type="entry name" value="Cyt_c-like_dom_sf"/>
</dbReference>
<feature type="signal peptide" evidence="5">
    <location>
        <begin position="1"/>
        <end position="20"/>
    </location>
</feature>
<dbReference type="Gene3D" id="1.10.760.10">
    <property type="entry name" value="Cytochrome c-like domain"/>
    <property type="match status" value="1"/>
</dbReference>
<dbReference type="GO" id="GO:0020037">
    <property type="term" value="F:heme binding"/>
    <property type="evidence" value="ECO:0007669"/>
    <property type="project" value="InterPro"/>
</dbReference>
<dbReference type="SUPFAM" id="SSF46626">
    <property type="entry name" value="Cytochrome c"/>
    <property type="match status" value="1"/>
</dbReference>
<dbReference type="PROSITE" id="PS51007">
    <property type="entry name" value="CYTC"/>
    <property type="match status" value="1"/>
</dbReference>
<evidence type="ECO:0000256" key="4">
    <source>
        <dbReference type="PROSITE-ProRule" id="PRU00433"/>
    </source>
</evidence>
<feature type="domain" description="Cytochrome c" evidence="6">
    <location>
        <begin position="26"/>
        <end position="144"/>
    </location>
</feature>
<sequence>MNIVKTAVLGLALVAGPAFAESHATGDADAGEQVFAKCKACHSIVDADGKDVVKGGRTGPNLYGVYQRVAGTQEEFADKYGDSIKAAGEAGLEWNEEDFVVYVQDPRAFLQEYLDDRKARSKMSFKLRDEEDAKNVWAYLVSVGPDAEAEATN</sequence>
<dbReference type="OrthoDB" id="9805828at2"/>
<keyword evidence="8" id="KW-1185">Reference proteome</keyword>
<dbReference type="AlphaFoldDB" id="A0A1J0WN62"/>
<dbReference type="Pfam" id="PF00034">
    <property type="entry name" value="Cytochrom_C"/>
    <property type="match status" value="1"/>
</dbReference>
<evidence type="ECO:0000256" key="1">
    <source>
        <dbReference type="ARBA" id="ARBA00022617"/>
    </source>
</evidence>
<accession>A0A1J0WN62</accession>
<evidence type="ECO:0000256" key="2">
    <source>
        <dbReference type="ARBA" id="ARBA00022723"/>
    </source>
</evidence>
<name>A0A1J0WN62_9RHOB</name>
<dbReference type="Proteomes" id="UP000181897">
    <property type="component" value="Plasmid unnamed1"/>
</dbReference>
<keyword evidence="7" id="KW-0614">Plasmid</keyword>
<evidence type="ECO:0000256" key="5">
    <source>
        <dbReference type="SAM" id="SignalP"/>
    </source>
</evidence>
<organism evidence="7 8">
    <name type="scientific">Sulfitobacter alexandrii</name>
    <dbReference type="NCBI Taxonomy" id="1917485"/>
    <lineage>
        <taxon>Bacteria</taxon>
        <taxon>Pseudomonadati</taxon>
        <taxon>Pseudomonadota</taxon>
        <taxon>Alphaproteobacteria</taxon>
        <taxon>Rhodobacterales</taxon>
        <taxon>Roseobacteraceae</taxon>
        <taxon>Sulfitobacter</taxon>
    </lineage>
</organism>
<keyword evidence="1 4" id="KW-0349">Heme</keyword>
<dbReference type="GO" id="GO:0009055">
    <property type="term" value="F:electron transfer activity"/>
    <property type="evidence" value="ECO:0007669"/>
    <property type="project" value="InterPro"/>
</dbReference>
<keyword evidence="3 4" id="KW-0408">Iron</keyword>
<dbReference type="KEGG" id="suam:BOO69_19340"/>
<geneLocation type="plasmid" evidence="7 8">
    <name>unnamed1</name>
</geneLocation>
<protein>
    <submittedName>
        <fullName evidence="7">Cytochrome C</fullName>
    </submittedName>
</protein>
<dbReference type="InterPro" id="IPR009056">
    <property type="entry name" value="Cyt_c-like_dom"/>
</dbReference>
<dbReference type="GO" id="GO:0046872">
    <property type="term" value="F:metal ion binding"/>
    <property type="evidence" value="ECO:0007669"/>
    <property type="project" value="UniProtKB-KW"/>
</dbReference>
<feature type="chain" id="PRO_5009616891" evidence="5">
    <location>
        <begin position="21"/>
        <end position="153"/>
    </location>
</feature>
<evidence type="ECO:0000313" key="8">
    <source>
        <dbReference type="Proteomes" id="UP000181897"/>
    </source>
</evidence>
<evidence type="ECO:0000256" key="3">
    <source>
        <dbReference type="ARBA" id="ARBA00023004"/>
    </source>
</evidence>
<keyword evidence="5" id="KW-0732">Signal</keyword>
<proteinExistence type="predicted"/>
<evidence type="ECO:0000259" key="6">
    <source>
        <dbReference type="PROSITE" id="PS51007"/>
    </source>
</evidence>